<feature type="domain" description="Matrin-type" evidence="12">
    <location>
        <begin position="909"/>
        <end position="940"/>
    </location>
</feature>
<dbReference type="GO" id="GO:0005634">
    <property type="term" value="C:nucleus"/>
    <property type="evidence" value="ECO:0007669"/>
    <property type="project" value="UniProtKB-SubCell"/>
</dbReference>
<evidence type="ECO:0000256" key="7">
    <source>
        <dbReference type="PROSITE-ProRule" id="PRU00176"/>
    </source>
</evidence>
<keyword evidence="5" id="KW-0539">Nucleus</keyword>
<comment type="caution">
    <text evidence="14">The sequence shown here is derived from an EMBL/GenBank/DDBJ whole genome shotgun (WGS) entry which is preliminary data.</text>
</comment>
<dbReference type="GO" id="GO:0008270">
    <property type="term" value="F:zinc ion binding"/>
    <property type="evidence" value="ECO:0007669"/>
    <property type="project" value="UniProtKB-KW"/>
</dbReference>
<dbReference type="InterPro" id="IPR000504">
    <property type="entry name" value="RRM_dom"/>
</dbReference>
<feature type="domain" description="B box-type" evidence="11">
    <location>
        <begin position="1060"/>
        <end position="1101"/>
    </location>
</feature>
<feature type="compositionally biased region" description="Basic and acidic residues" evidence="9">
    <location>
        <begin position="611"/>
        <end position="699"/>
    </location>
</feature>
<dbReference type="InterPro" id="IPR000315">
    <property type="entry name" value="Znf_B-box"/>
</dbReference>
<protein>
    <submittedName>
        <fullName evidence="14">(spotted green pufferfish) hypothetical protein</fullName>
    </submittedName>
</protein>
<keyword evidence="3 6" id="KW-0863">Zinc-finger</keyword>
<keyword evidence="4" id="KW-0862">Zinc</keyword>
<keyword evidence="7" id="KW-0694">RNA-binding</keyword>
<feature type="compositionally biased region" description="Low complexity" evidence="9">
    <location>
        <begin position="261"/>
        <end position="270"/>
    </location>
</feature>
<dbReference type="EMBL" id="CAAE01014786">
    <property type="protein sequence ID" value="CAG06103.1"/>
    <property type="molecule type" value="Genomic_DNA"/>
</dbReference>
<feature type="compositionally biased region" description="Low complexity" evidence="9">
    <location>
        <begin position="1026"/>
        <end position="1035"/>
    </location>
</feature>
<feature type="compositionally biased region" description="Basic and acidic residues" evidence="9">
    <location>
        <begin position="47"/>
        <end position="69"/>
    </location>
</feature>
<dbReference type="SUPFAM" id="SSF49899">
    <property type="entry name" value="Concanavalin A-like lectins/glucanases"/>
    <property type="match status" value="1"/>
</dbReference>
<reference evidence="14" key="2">
    <citation type="submission" date="2004-02" db="EMBL/GenBank/DDBJ databases">
        <authorList>
            <consortium name="Genoscope"/>
            <consortium name="Whitehead Institute Centre for Genome Research"/>
        </authorList>
    </citation>
    <scope>NUCLEOTIDE SEQUENCE</scope>
</reference>
<feature type="compositionally biased region" description="Basic and acidic residues" evidence="9">
    <location>
        <begin position="128"/>
        <end position="140"/>
    </location>
</feature>
<dbReference type="InterPro" id="IPR050143">
    <property type="entry name" value="TRIM/RBCC"/>
</dbReference>
<dbReference type="PROSITE" id="PS50102">
    <property type="entry name" value="RRM"/>
    <property type="match status" value="1"/>
</dbReference>
<dbReference type="GO" id="GO:0003723">
    <property type="term" value="F:RNA binding"/>
    <property type="evidence" value="ECO:0007669"/>
    <property type="project" value="UniProtKB-UniRule"/>
</dbReference>
<feature type="region of interest" description="Disordered" evidence="9">
    <location>
        <begin position="1"/>
        <end position="178"/>
    </location>
</feature>
<dbReference type="InterPro" id="IPR058030">
    <property type="entry name" value="TRIM8/14/16/25/29/45/65_CC"/>
</dbReference>
<feature type="region of interest" description="Disordered" evidence="9">
    <location>
        <begin position="510"/>
        <end position="737"/>
    </location>
</feature>
<comment type="subcellular location">
    <subcellularLocation>
        <location evidence="1">Nucleus</location>
    </subcellularLocation>
</comment>
<organism evidence="14">
    <name type="scientific">Tetraodon nigroviridis</name>
    <name type="common">Spotted green pufferfish</name>
    <name type="synonym">Chelonodon nigroviridis</name>
    <dbReference type="NCBI Taxonomy" id="99883"/>
    <lineage>
        <taxon>Eukaryota</taxon>
        <taxon>Metazoa</taxon>
        <taxon>Chordata</taxon>
        <taxon>Craniata</taxon>
        <taxon>Vertebrata</taxon>
        <taxon>Euteleostomi</taxon>
        <taxon>Actinopterygii</taxon>
        <taxon>Neopterygii</taxon>
        <taxon>Teleostei</taxon>
        <taxon>Neoteleostei</taxon>
        <taxon>Acanthomorphata</taxon>
        <taxon>Eupercaria</taxon>
        <taxon>Tetraodontiformes</taxon>
        <taxon>Tetradontoidea</taxon>
        <taxon>Tetraodontidae</taxon>
        <taxon>Tetraodon</taxon>
    </lineage>
</organism>
<dbReference type="SMART" id="SM00451">
    <property type="entry name" value="ZnF_U1"/>
    <property type="match status" value="2"/>
</dbReference>
<feature type="compositionally biased region" description="Basic and acidic residues" evidence="9">
    <location>
        <begin position="97"/>
        <end position="111"/>
    </location>
</feature>
<feature type="region of interest" description="Disordered" evidence="9">
    <location>
        <begin position="973"/>
        <end position="1036"/>
    </location>
</feature>
<sequence>MDVDHRSVDNNDIPSQHRAHSQSSEVPSLLTVTQTAGKVIDYGHASRAKEETDSRETFKREQLSSERRVNQFPLPALAKGDKTERHQVNLKHAHLGKHGDQDYRRTDGDHRKSSRSPGREFPPPPKSRHLDRDYRCEGPKPRPSPKRGFEEPLRRSVPSFDSKPHGSGGGKKLPTPTMIRDFSSVAPKVFPHTCSLCHIQCDQEKDWGDHINTVNHISACRDLRNKYPDWKADFPSSWSGRYGSRTFWDPREHSSAHSRPHSYSPSRSPPQNTHREGPHPNRPYKRPYSPQRHPQSRHYPAGPPQPRGKRPHDYVTQPPGAESHHPPAKVGHSWRHEPLPAGKERLVYLTGIPKDASEEEVTSLVGSFGKINNVILIPSSGEQSDKDEAQKASVCMVKPEDAQNLASSTELFIRQQKLTASVAKVLCKTPRTCGNESSAQVGWSSLLVIQNVPHASNGSSEVQKLVRRFGTVIRSLVICEMATAAMALSVYKRFQAFPCIIQNNPLIFSRKADPKPSTQSKSSPAPPQAAENKIQDCDLDTAEKKTDGPKEENHPSGENPTHADVPPAEPAVPELPKNITREVENQLSDEAASGTSSQFSNAAASNEGEEEARPQEDKRVKVRAEESKEQAEAPKTPEKEQKGKETRKESEAREAKERDRQSWEKEKVQGERDRTERARRERDRREEKRKERAKVDRKSTSAVRSSSKSQKAEKQSSPSADPTRMETEEDFDPFPFNMCDFVTVDEVGDGDAVGATVDPDNRTAEREHTPPVQASPRDSEPTVEPPSPPAETENKAAAESCVGGGQRPGEGERTSNSSAPGREAQQNQEVDSQHGKEEQDEAERLKGPAEEVTPAVGSAKVAADESQSDAQRVKEKVSAASPANSSSPLPPFSPHNPVGMEFLAPKTGFFCKACNRFFSGAKEAEIAHCKTRKHYDNVKVYLRRNVLKSSPQPADSSPGLRLGATKQFLPQHFESPARGDAGERHRRDGDAFPEDADPRSVSRRRISSQRPIESGRHRPQARRRAAVPPRATAPADGGWVLMASVPPRRYTLSGPSSSSPPPPLCPVHQRGLEFFCHTDGVCVCSACVDRAEHRGHSVSPAKREWQIKKSQLGISEMELKGLLSEREKKAEEIQESLKAIQAAAESQTDGAMCAFSKLISSVESCQTDVLEVIELSRRAAEHRAQSLLKELEEELTELRKRSAALSQLSRSEDYVHFLKVGGSSSPTKTPVTVFCPSPRAFPVTESPFFPVLQTFPGLSAHPQTKDWSGVGLASELTSGAALRTVSHVMEQIQEEMQRLPESCQRILLDQSAPRTNPSKRVMAAGEIKRVQEYAADITLDPYTAHPRLIISPDGKQVHCGERHQQIPDNPERFDRVVCVLAHQGFSSGRHYWEVGRRDGGGVTWGSLTFTCRLSSQVDVGGKTDWDLGVASRSVNRKGKITVSPAHGYWFLSLRDQSEYAFRTEPSTSLALSIRPSRIGIYVDFEKGVVSFYNVEARLLIFTFADAFPDTIYPFFSPCTNKSGRNEAPLIIRPVAKTE</sequence>
<dbReference type="PRINTS" id="PR01407">
    <property type="entry name" value="BUTYPHLNCDUF"/>
</dbReference>
<evidence type="ECO:0000259" key="11">
    <source>
        <dbReference type="PROSITE" id="PS50119"/>
    </source>
</evidence>
<proteinExistence type="predicted"/>
<accession>Q4RZS9</accession>
<gene>
    <name evidence="14" type="ORF">GSTENG00026341001</name>
</gene>
<feature type="compositionally biased region" description="Low complexity" evidence="9">
    <location>
        <begin position="878"/>
        <end position="887"/>
    </location>
</feature>
<keyword evidence="8" id="KW-0175">Coiled coil</keyword>
<dbReference type="Pfam" id="PF00622">
    <property type="entry name" value="SPRY"/>
    <property type="match status" value="1"/>
</dbReference>
<name>Q4RZS9_TETNG</name>
<evidence type="ECO:0000256" key="3">
    <source>
        <dbReference type="ARBA" id="ARBA00022771"/>
    </source>
</evidence>
<feature type="compositionally biased region" description="Low complexity" evidence="9">
    <location>
        <begin position="700"/>
        <end position="720"/>
    </location>
</feature>
<evidence type="ECO:0000259" key="12">
    <source>
        <dbReference type="PROSITE" id="PS50171"/>
    </source>
</evidence>
<evidence type="ECO:0000313" key="14">
    <source>
        <dbReference type="EMBL" id="CAG06103.1"/>
    </source>
</evidence>
<dbReference type="Pfam" id="PF25600">
    <property type="entry name" value="TRIM_CC"/>
    <property type="match status" value="1"/>
</dbReference>
<dbReference type="InterPro" id="IPR003879">
    <property type="entry name" value="Butyrophylin_SPRY"/>
</dbReference>
<feature type="compositionally biased region" description="Basic and acidic residues" evidence="9">
    <location>
        <begin position="533"/>
        <end position="555"/>
    </location>
</feature>
<evidence type="ECO:0000256" key="5">
    <source>
        <dbReference type="ARBA" id="ARBA00023242"/>
    </source>
</evidence>
<dbReference type="SMART" id="SM00449">
    <property type="entry name" value="SPRY"/>
    <property type="match status" value="1"/>
</dbReference>
<dbReference type="Gene3D" id="3.30.160.60">
    <property type="entry name" value="Classic Zinc Finger"/>
    <property type="match status" value="1"/>
</dbReference>
<dbReference type="PROSITE" id="PS50188">
    <property type="entry name" value="B302_SPRY"/>
    <property type="match status" value="1"/>
</dbReference>
<dbReference type="OrthoDB" id="6270329at2759"/>
<dbReference type="KEGG" id="tng:GSTEN00026341G001"/>
<evidence type="ECO:0000256" key="2">
    <source>
        <dbReference type="ARBA" id="ARBA00022723"/>
    </source>
</evidence>
<dbReference type="SMART" id="SM00589">
    <property type="entry name" value="PRY"/>
    <property type="match status" value="1"/>
</dbReference>
<evidence type="ECO:0000256" key="4">
    <source>
        <dbReference type="ARBA" id="ARBA00022833"/>
    </source>
</evidence>
<dbReference type="Gene3D" id="3.30.70.330">
    <property type="match status" value="1"/>
</dbReference>
<dbReference type="SUPFAM" id="SSF57845">
    <property type="entry name" value="B-box zinc-binding domain"/>
    <property type="match status" value="1"/>
</dbReference>
<feature type="compositionally biased region" description="Polar residues" evidence="9">
    <location>
        <begin position="814"/>
        <end position="830"/>
    </location>
</feature>
<feature type="compositionally biased region" description="Polar residues" evidence="9">
    <location>
        <begin position="21"/>
        <end position="36"/>
    </location>
</feature>
<dbReference type="InterPro" id="IPR001870">
    <property type="entry name" value="B30.2/SPRY"/>
</dbReference>
<feature type="compositionally biased region" description="Polar residues" evidence="9">
    <location>
        <begin position="585"/>
        <end position="599"/>
    </location>
</feature>
<dbReference type="InterPro" id="IPR003877">
    <property type="entry name" value="SPRY_dom"/>
</dbReference>
<dbReference type="InterPro" id="IPR006574">
    <property type="entry name" value="PRY"/>
</dbReference>
<keyword evidence="2" id="KW-0479">Metal-binding</keyword>
<dbReference type="PANTHER" id="PTHR24103">
    <property type="entry name" value="E3 UBIQUITIN-PROTEIN LIGASE TRIM"/>
    <property type="match status" value="1"/>
</dbReference>
<evidence type="ECO:0000256" key="6">
    <source>
        <dbReference type="PROSITE-ProRule" id="PRU00024"/>
    </source>
</evidence>
<dbReference type="PROSITE" id="PS50119">
    <property type="entry name" value="ZF_BBOX"/>
    <property type="match status" value="1"/>
</dbReference>
<dbReference type="InterPro" id="IPR012677">
    <property type="entry name" value="Nucleotide-bd_a/b_plait_sf"/>
</dbReference>
<evidence type="ECO:0000259" key="13">
    <source>
        <dbReference type="PROSITE" id="PS50188"/>
    </source>
</evidence>
<dbReference type="Pfam" id="PF00643">
    <property type="entry name" value="zf-B_box"/>
    <property type="match status" value="1"/>
</dbReference>
<feature type="region of interest" description="Disordered" evidence="9">
    <location>
        <begin position="749"/>
        <end position="895"/>
    </location>
</feature>
<dbReference type="CDD" id="cd19769">
    <property type="entry name" value="Bbox2_TRIM16-like"/>
    <property type="match status" value="1"/>
</dbReference>
<dbReference type="SUPFAM" id="SSF54928">
    <property type="entry name" value="RNA-binding domain, RBD"/>
    <property type="match status" value="1"/>
</dbReference>
<dbReference type="InterPro" id="IPR043136">
    <property type="entry name" value="B30.2/SPRY_sf"/>
</dbReference>
<dbReference type="PROSITE" id="PS50171">
    <property type="entry name" value="ZF_MATRIN"/>
    <property type="match status" value="1"/>
</dbReference>
<dbReference type="CDD" id="cd13733">
    <property type="entry name" value="SPRY_PRY_C-I_1"/>
    <property type="match status" value="1"/>
</dbReference>
<dbReference type="Gene3D" id="2.60.120.920">
    <property type="match status" value="1"/>
</dbReference>
<feature type="compositionally biased region" description="Basic and acidic residues" evidence="9">
    <location>
        <begin position="975"/>
        <end position="1000"/>
    </location>
</feature>
<feature type="region of interest" description="Disordered" evidence="9">
    <location>
        <begin position="250"/>
        <end position="336"/>
    </location>
</feature>
<feature type="compositionally biased region" description="Basic and acidic residues" evidence="9">
    <location>
        <begin position="759"/>
        <end position="769"/>
    </location>
</feature>
<dbReference type="InterPro" id="IPR035979">
    <property type="entry name" value="RBD_domain_sf"/>
</dbReference>
<feature type="coiled-coil region" evidence="8">
    <location>
        <begin position="1170"/>
        <end position="1208"/>
    </location>
</feature>
<feature type="domain" description="B30.2/SPRY" evidence="13">
    <location>
        <begin position="1317"/>
        <end position="1536"/>
    </location>
</feature>
<evidence type="ECO:0000259" key="10">
    <source>
        <dbReference type="PROSITE" id="PS50102"/>
    </source>
</evidence>
<evidence type="ECO:0000256" key="1">
    <source>
        <dbReference type="ARBA" id="ARBA00004123"/>
    </source>
</evidence>
<dbReference type="InterPro" id="IPR003604">
    <property type="entry name" value="Matrin/U1-like-C_Znf_C2H2"/>
</dbReference>
<dbReference type="InterPro" id="IPR013320">
    <property type="entry name" value="ConA-like_dom_sf"/>
</dbReference>
<dbReference type="InterPro" id="IPR000690">
    <property type="entry name" value="Matrin/U1-C_Znf_C2H2"/>
</dbReference>
<reference evidence="14" key="1">
    <citation type="journal article" date="2004" name="Nature">
        <title>Genome duplication in the teleost fish Tetraodon nigroviridis reveals the early vertebrate proto-karyotype.</title>
        <authorList>
            <person name="Jaillon O."/>
            <person name="Aury J.-M."/>
            <person name="Brunet F."/>
            <person name="Petit J.-L."/>
            <person name="Stange-Thomann N."/>
            <person name="Mauceli E."/>
            <person name="Bouneau L."/>
            <person name="Fischer C."/>
            <person name="Ozouf-Costaz C."/>
            <person name="Bernot A."/>
            <person name="Nicaud S."/>
            <person name="Jaffe D."/>
            <person name="Fisher S."/>
            <person name="Lutfalla G."/>
            <person name="Dossat C."/>
            <person name="Segurens B."/>
            <person name="Dasilva C."/>
            <person name="Salanoubat M."/>
            <person name="Levy M."/>
            <person name="Boudet N."/>
            <person name="Castellano S."/>
            <person name="Anthouard V."/>
            <person name="Jubin C."/>
            <person name="Castelli V."/>
            <person name="Katinka M."/>
            <person name="Vacherie B."/>
            <person name="Biemont C."/>
            <person name="Skalli Z."/>
            <person name="Cattolico L."/>
            <person name="Poulain J."/>
            <person name="De Berardinis V."/>
            <person name="Cruaud C."/>
            <person name="Duprat S."/>
            <person name="Brottier P."/>
            <person name="Coutanceau J.-P."/>
            <person name="Gouzy J."/>
            <person name="Parra G."/>
            <person name="Lardier G."/>
            <person name="Chapple C."/>
            <person name="McKernan K.J."/>
            <person name="McEwan P."/>
            <person name="Bosak S."/>
            <person name="Kellis M."/>
            <person name="Volff J.-N."/>
            <person name="Guigo R."/>
            <person name="Zody M.C."/>
            <person name="Mesirov J."/>
            <person name="Lindblad-Toh K."/>
            <person name="Birren B."/>
            <person name="Nusbaum C."/>
            <person name="Kahn D."/>
            <person name="Robinson-Rechavi M."/>
            <person name="Laudet V."/>
            <person name="Schachter V."/>
            <person name="Quetier F."/>
            <person name="Saurin W."/>
            <person name="Scarpelli C."/>
            <person name="Wincker P."/>
            <person name="Lander E.S."/>
            <person name="Weissenbach J."/>
            <person name="Roest Crollius H."/>
        </authorList>
    </citation>
    <scope>NUCLEOTIDE SEQUENCE [LARGE SCALE GENOMIC DNA]</scope>
</reference>
<feature type="compositionally biased region" description="Basic and acidic residues" evidence="9">
    <location>
        <begin position="831"/>
        <end position="849"/>
    </location>
</feature>
<evidence type="ECO:0000256" key="9">
    <source>
        <dbReference type="SAM" id="MobiDB-lite"/>
    </source>
</evidence>
<dbReference type="SMART" id="SM00336">
    <property type="entry name" value="BBOX"/>
    <property type="match status" value="1"/>
</dbReference>
<dbReference type="Pfam" id="PF13765">
    <property type="entry name" value="PRY"/>
    <property type="match status" value="1"/>
</dbReference>
<feature type="domain" description="RRM" evidence="10">
    <location>
        <begin position="345"/>
        <end position="425"/>
    </location>
</feature>
<evidence type="ECO:0000256" key="8">
    <source>
        <dbReference type="SAM" id="Coils"/>
    </source>
</evidence>